<dbReference type="PATRIC" id="fig|1110509.7.peg.562"/>
<dbReference type="Proteomes" id="UP000005877">
    <property type="component" value="Chromosome"/>
</dbReference>
<dbReference type="Gene3D" id="1.10.10.10">
    <property type="entry name" value="Winged helix-like DNA-binding domain superfamily/Winged helix DNA-binding domain"/>
    <property type="match status" value="2"/>
</dbReference>
<dbReference type="SUPFAM" id="SSF46785">
    <property type="entry name" value="Winged helix' DNA-binding domain"/>
    <property type="match status" value="2"/>
</dbReference>
<evidence type="ECO:0000256" key="1">
    <source>
        <dbReference type="ARBA" id="ARBA00022490"/>
    </source>
</evidence>
<dbReference type="PANTHER" id="PTHR34298">
    <property type="entry name" value="SEGREGATION AND CONDENSATION PROTEIN B"/>
    <property type="match status" value="1"/>
</dbReference>
<keyword evidence="4" id="KW-0131">Cell cycle</keyword>
<name>G7WN34_METH6</name>
<evidence type="ECO:0000313" key="5">
    <source>
        <dbReference type="EMBL" id="AET63890.1"/>
    </source>
</evidence>
<dbReference type="InterPro" id="IPR036388">
    <property type="entry name" value="WH-like_DNA-bd_sf"/>
</dbReference>
<keyword evidence="2" id="KW-0132">Cell division</keyword>
<dbReference type="GO" id="GO:0051301">
    <property type="term" value="P:cell division"/>
    <property type="evidence" value="ECO:0007669"/>
    <property type="project" value="UniProtKB-KW"/>
</dbReference>
<dbReference type="InterPro" id="IPR036390">
    <property type="entry name" value="WH_DNA-bd_sf"/>
</dbReference>
<keyword evidence="3" id="KW-0159">Chromosome partition</keyword>
<organism evidence="5 6">
    <name type="scientific">Methanothrix harundinacea (strain 6Ac)</name>
    <name type="common">Methanosaeta harundinacea</name>
    <dbReference type="NCBI Taxonomy" id="1110509"/>
    <lineage>
        <taxon>Archaea</taxon>
        <taxon>Methanobacteriati</taxon>
        <taxon>Methanobacteriota</taxon>
        <taxon>Stenosarchaea group</taxon>
        <taxon>Methanomicrobia</taxon>
        <taxon>Methanotrichales</taxon>
        <taxon>Methanotrichaceae</taxon>
        <taxon>Methanothrix</taxon>
    </lineage>
</organism>
<dbReference type="AlphaFoldDB" id="G7WN34"/>
<gene>
    <name evidence="5" type="ordered locus">Mhar_0508</name>
</gene>
<dbReference type="KEGG" id="mhi:Mhar_0508"/>
<evidence type="ECO:0000313" key="6">
    <source>
        <dbReference type="Proteomes" id="UP000005877"/>
    </source>
</evidence>
<dbReference type="EMBL" id="CP003117">
    <property type="protein sequence ID" value="AET63890.1"/>
    <property type="molecule type" value="Genomic_DNA"/>
</dbReference>
<reference evidence="5 6" key="1">
    <citation type="journal article" date="2012" name="PLoS ONE">
        <title>The genome characteristics and predicted function of methyl-group oxidation pathway in the obligate aceticlastic methanogens, Methanosaeta spp.</title>
        <authorList>
            <person name="Zhu J."/>
            <person name="Zheng H."/>
            <person name="Ai G."/>
            <person name="Zhang G."/>
            <person name="Liu D."/>
            <person name="Liu X."/>
            <person name="Dong X."/>
        </authorList>
    </citation>
    <scope>NUCLEOTIDE SEQUENCE [LARGE SCALE GENOMIC DNA]</scope>
    <source>
        <strain evidence="5 6">6Ac</strain>
    </source>
</reference>
<keyword evidence="6" id="KW-1185">Reference proteome</keyword>
<proteinExistence type="predicted"/>
<dbReference type="STRING" id="1110509.Mhar_0508"/>
<dbReference type="NCBIfam" id="TIGR00281">
    <property type="entry name" value="SMC-Scp complex subunit ScpB"/>
    <property type="match status" value="1"/>
</dbReference>
<dbReference type="InterPro" id="IPR005234">
    <property type="entry name" value="ScpB_csome_segregation"/>
</dbReference>
<evidence type="ECO:0000256" key="2">
    <source>
        <dbReference type="ARBA" id="ARBA00022618"/>
    </source>
</evidence>
<keyword evidence="1" id="KW-0963">Cytoplasm</keyword>
<dbReference type="PANTHER" id="PTHR34298:SF2">
    <property type="entry name" value="SEGREGATION AND CONDENSATION PROTEIN B"/>
    <property type="match status" value="1"/>
</dbReference>
<dbReference type="HOGENOM" id="CLU_745163_0_0_2"/>
<evidence type="ECO:0000256" key="4">
    <source>
        <dbReference type="ARBA" id="ARBA00023306"/>
    </source>
</evidence>
<dbReference type="Pfam" id="PF04079">
    <property type="entry name" value="SMC_ScpB"/>
    <property type="match status" value="1"/>
</dbReference>
<evidence type="ECO:0000256" key="3">
    <source>
        <dbReference type="ARBA" id="ARBA00022829"/>
    </source>
</evidence>
<protein>
    <submittedName>
        <fullName evidence="5">Chromosome segregation and condensation protein ScpB</fullName>
    </submittedName>
</protein>
<sequence length="357" mass="39281">MAGEASEDRSLPSVEASGEAAVVEAALFAAGRPLTAAEIAELTDLPIRVAMRFADSLVREYSERAGGIEVRESEGRYVMQVRSTVADRVSKVGPQELDPPLLRTLAVIARHQPIPQSELVRVRGNKSYGHVRELLERGLIRAEKEGRTKIITTTKGFAEYFGLDFDDPDFVRRAMEGRRLGVTPMYRSLAERMGLEYDVVNPYSPGRNDLVAMKGLDLLVIAPGYAERAREHYSAELLEAGVRTFTQLKESAALIAERSGAADPARTASLLEEIDVLLAGYRERARGARPIRPLSPMVEEIALDLGVPTVEDGVPAAPDYKGLEAEIQVPTHQPYDMDILERIKERYEAILKGLAEG</sequence>
<dbReference type="GO" id="GO:0051304">
    <property type="term" value="P:chromosome separation"/>
    <property type="evidence" value="ECO:0007669"/>
    <property type="project" value="InterPro"/>
</dbReference>
<accession>G7WN34</accession>